<dbReference type="GO" id="GO:0016020">
    <property type="term" value="C:membrane"/>
    <property type="evidence" value="ECO:0007669"/>
    <property type="project" value="UniProtKB-SubCell"/>
</dbReference>
<dbReference type="EMBL" id="KZ110612">
    <property type="protein sequence ID" value="OSX56594.1"/>
    <property type="molecule type" value="Genomic_DNA"/>
</dbReference>
<feature type="domain" description="TNase-like" evidence="8">
    <location>
        <begin position="93"/>
        <end position="256"/>
    </location>
</feature>
<evidence type="ECO:0000259" key="8">
    <source>
        <dbReference type="PROSITE" id="PS50830"/>
    </source>
</evidence>
<evidence type="ECO:0000256" key="1">
    <source>
        <dbReference type="ARBA" id="ARBA00004167"/>
    </source>
</evidence>
<dbReference type="GeneID" id="36334172"/>
<dbReference type="PROSITE" id="PS50830">
    <property type="entry name" value="TNASE_3"/>
    <property type="match status" value="1"/>
</dbReference>
<dbReference type="PANTHER" id="PTHR12302">
    <property type="entry name" value="EBNA2 BINDING PROTEIN P100"/>
    <property type="match status" value="1"/>
</dbReference>
<dbReference type="Proteomes" id="UP000194127">
    <property type="component" value="Unassembled WGS sequence"/>
</dbReference>
<dbReference type="AlphaFoldDB" id="A0A1X6MJN2"/>
<comment type="subcellular location">
    <subcellularLocation>
        <location evidence="1">Membrane</location>
        <topology evidence="1">Single-pass membrane protein</topology>
    </subcellularLocation>
    <subcellularLocation>
        <location evidence="2">Mitochondrion</location>
    </subcellularLocation>
</comment>
<organism evidence="9 10">
    <name type="scientific">Postia placenta MAD-698-R-SB12</name>
    <dbReference type="NCBI Taxonomy" id="670580"/>
    <lineage>
        <taxon>Eukaryota</taxon>
        <taxon>Fungi</taxon>
        <taxon>Dikarya</taxon>
        <taxon>Basidiomycota</taxon>
        <taxon>Agaricomycotina</taxon>
        <taxon>Agaricomycetes</taxon>
        <taxon>Polyporales</taxon>
        <taxon>Adustoporiaceae</taxon>
        <taxon>Rhodonia</taxon>
    </lineage>
</organism>
<reference evidence="9 10" key="1">
    <citation type="submission" date="2017-04" db="EMBL/GenBank/DDBJ databases">
        <title>Genome Sequence of the Model Brown-Rot Fungus Postia placenta SB12.</title>
        <authorList>
            <consortium name="DOE Joint Genome Institute"/>
            <person name="Gaskell J."/>
            <person name="Kersten P."/>
            <person name="Larrondo L.F."/>
            <person name="Canessa P."/>
            <person name="Martinez D."/>
            <person name="Hibbett D."/>
            <person name="Schmoll M."/>
            <person name="Kubicek C.P."/>
            <person name="Martinez A.T."/>
            <person name="Yadav J."/>
            <person name="Master E."/>
            <person name="Magnuson J.K."/>
            <person name="James T."/>
            <person name="Yaver D."/>
            <person name="Berka R."/>
            <person name="Labutti K."/>
            <person name="Lipzen A."/>
            <person name="Aerts A."/>
            <person name="Barry K."/>
            <person name="Henrissat B."/>
            <person name="Blanchette R."/>
            <person name="Grigoriev I."/>
            <person name="Cullen D."/>
        </authorList>
    </citation>
    <scope>NUCLEOTIDE SEQUENCE [LARGE SCALE GENOMIC DNA]</scope>
    <source>
        <strain evidence="9 10">MAD-698-R-SB12</strain>
    </source>
</reference>
<dbReference type="GO" id="GO:0005739">
    <property type="term" value="C:mitochondrion"/>
    <property type="evidence" value="ECO:0007669"/>
    <property type="project" value="UniProtKB-SubCell"/>
</dbReference>
<comment type="similarity">
    <text evidence="3">Belongs to the LCL3 family.</text>
</comment>
<evidence type="ECO:0000313" key="9">
    <source>
        <dbReference type="EMBL" id="OSX56594.1"/>
    </source>
</evidence>
<dbReference type="Pfam" id="PF00565">
    <property type="entry name" value="SNase"/>
    <property type="match status" value="1"/>
</dbReference>
<dbReference type="Gene3D" id="2.40.50.90">
    <property type="match status" value="1"/>
</dbReference>
<evidence type="ECO:0000256" key="7">
    <source>
        <dbReference type="ARBA" id="ARBA00022837"/>
    </source>
</evidence>
<evidence type="ECO:0000256" key="5">
    <source>
        <dbReference type="ARBA" id="ARBA00022759"/>
    </source>
</evidence>
<dbReference type="InterPro" id="IPR035437">
    <property type="entry name" value="SNase_OB-fold_sf"/>
</dbReference>
<evidence type="ECO:0000256" key="4">
    <source>
        <dbReference type="ARBA" id="ARBA00022722"/>
    </source>
</evidence>
<evidence type="ECO:0000256" key="3">
    <source>
        <dbReference type="ARBA" id="ARBA00005435"/>
    </source>
</evidence>
<dbReference type="GO" id="GO:0004519">
    <property type="term" value="F:endonuclease activity"/>
    <property type="evidence" value="ECO:0007669"/>
    <property type="project" value="UniProtKB-KW"/>
</dbReference>
<dbReference type="SMART" id="SM00318">
    <property type="entry name" value="SNc"/>
    <property type="match status" value="1"/>
</dbReference>
<dbReference type="STRING" id="670580.A0A1X6MJN2"/>
<gene>
    <name evidence="9" type="ORF">POSPLADRAFT_1186426</name>
</gene>
<keyword evidence="10" id="KW-1185">Reference proteome</keyword>
<protein>
    <recommendedName>
        <fullName evidence="8">TNase-like domain-containing protein</fullName>
    </recommendedName>
</protein>
<dbReference type="PANTHER" id="PTHR12302:SF3">
    <property type="entry name" value="SERINE_THREONINE-PROTEIN KINASE 31"/>
    <property type="match status" value="1"/>
</dbReference>
<dbReference type="InterPro" id="IPR016071">
    <property type="entry name" value="Staphylococal_nuclease_OB-fold"/>
</dbReference>
<keyword evidence="5" id="KW-0255">Endonuclease</keyword>
<accession>A0A1X6MJN2</accession>
<dbReference type="SUPFAM" id="SSF50199">
    <property type="entry name" value="Staphylococcal nuclease"/>
    <property type="match status" value="1"/>
</dbReference>
<name>A0A1X6MJN2_9APHY</name>
<dbReference type="RefSeq" id="XP_024333388.1">
    <property type="nucleotide sequence ID" value="XM_024489223.1"/>
</dbReference>
<keyword evidence="7" id="KW-0106">Calcium</keyword>
<evidence type="ECO:0000313" key="10">
    <source>
        <dbReference type="Proteomes" id="UP000194127"/>
    </source>
</evidence>
<keyword evidence="6" id="KW-0378">Hydrolase</keyword>
<proteinExistence type="inferred from homology"/>
<sequence>MVPPPWSWRQEEIAHNTKESPPDLQLRRLRDEAATAISELESAVSALPPHLLALCALCVGSAGTISARCIYRRYWKRISSAEWVTPDILKRRRWIKGYVTSVGDADNFRLYHMPGLGWRWPLKFRLVPARKDLREQTIHIRLAGVDAPEAAHFGNSAQPFAEESLSWLKGQIEGQTVYCQLIRKDQYGRIVSQVHLKPRFLPGFLVAGRNLSLEMLRAGWAETYEQAGAEYGRWGSAEFLRLQAEAQANRRGIWKYGLDLESAADYKRRHAAAGTSKMAKKTVKLTVATPPVQDDASRIGQIRRLLVRVWR</sequence>
<evidence type="ECO:0000256" key="6">
    <source>
        <dbReference type="ARBA" id="ARBA00022801"/>
    </source>
</evidence>
<evidence type="ECO:0000256" key="2">
    <source>
        <dbReference type="ARBA" id="ARBA00004173"/>
    </source>
</evidence>
<dbReference type="GO" id="GO:0016787">
    <property type="term" value="F:hydrolase activity"/>
    <property type="evidence" value="ECO:0007669"/>
    <property type="project" value="UniProtKB-KW"/>
</dbReference>
<dbReference type="OrthoDB" id="430293at2759"/>
<keyword evidence="4" id="KW-0540">Nuclease</keyword>